<dbReference type="STRING" id="84698.SAMN04488528_100977"/>
<accession>A0A1I0XQ16</accession>
<dbReference type="SUPFAM" id="SSF52540">
    <property type="entry name" value="P-loop containing nucleoside triphosphate hydrolases"/>
    <property type="match status" value="1"/>
</dbReference>
<dbReference type="InterPro" id="IPR027417">
    <property type="entry name" value="P-loop_NTPase"/>
</dbReference>
<keyword evidence="2" id="KW-1185">Reference proteome</keyword>
<protein>
    <submittedName>
        <fullName evidence="1">IstB-like ATP binding protein</fullName>
    </submittedName>
</protein>
<evidence type="ECO:0000313" key="2">
    <source>
        <dbReference type="Proteomes" id="UP000198619"/>
    </source>
</evidence>
<proteinExistence type="predicted"/>
<name>A0A1I0XQ16_9CLOT</name>
<evidence type="ECO:0000313" key="1">
    <source>
        <dbReference type="EMBL" id="SFB03111.1"/>
    </source>
</evidence>
<dbReference type="Proteomes" id="UP000198619">
    <property type="component" value="Unassembled WGS sequence"/>
</dbReference>
<reference evidence="1 2" key="1">
    <citation type="submission" date="2016-10" db="EMBL/GenBank/DDBJ databases">
        <authorList>
            <person name="de Groot N.N."/>
        </authorList>
    </citation>
    <scope>NUCLEOTIDE SEQUENCE [LARGE SCALE GENOMIC DNA]</scope>
    <source>
        <strain evidence="1 2">DSM 12271</strain>
    </source>
</reference>
<dbReference type="EMBL" id="FOKI01000009">
    <property type="protein sequence ID" value="SFB03111.1"/>
    <property type="molecule type" value="Genomic_DNA"/>
</dbReference>
<dbReference type="RefSeq" id="WP_242948363.1">
    <property type="nucleotide sequence ID" value="NZ_FOKI01000009.1"/>
</dbReference>
<gene>
    <name evidence="1" type="ORF">SAMN04488528_100977</name>
</gene>
<dbReference type="Gene3D" id="3.40.50.300">
    <property type="entry name" value="P-loop containing nucleotide triphosphate hydrolases"/>
    <property type="match status" value="1"/>
</dbReference>
<dbReference type="AlphaFoldDB" id="A0A1I0XQ16"/>
<organism evidence="1 2">
    <name type="scientific">Clostridium frigidicarnis</name>
    <dbReference type="NCBI Taxonomy" id="84698"/>
    <lineage>
        <taxon>Bacteria</taxon>
        <taxon>Bacillati</taxon>
        <taxon>Bacillota</taxon>
        <taxon>Clostridia</taxon>
        <taxon>Eubacteriales</taxon>
        <taxon>Clostridiaceae</taxon>
        <taxon>Clostridium</taxon>
    </lineage>
</organism>
<sequence length="126" mass="14834">MSVICVGSIYLTERISQSRRNFGEEGIFTVLNTLENADLLILDDLETEEDNRWTRAITYQIIEKRNASKLPVIIITNINLSELKERYDERTFSRLVKMCSFIENEGEDIRKIQGKEKNKRFMQEIL</sequence>